<evidence type="ECO:0000256" key="4">
    <source>
        <dbReference type="ARBA" id="ARBA00022989"/>
    </source>
</evidence>
<comment type="caution">
    <text evidence="9">The sequence shown here is derived from an EMBL/GenBank/DDBJ whole genome shotgun (WGS) entry which is preliminary data.</text>
</comment>
<dbReference type="InterPro" id="IPR020846">
    <property type="entry name" value="MFS_dom"/>
</dbReference>
<sequence>MVDAVVHAARFPPGLLRVDARPGHGSAPRRRGESRRERHRVSLPPAGRREILAWAFYDFANSGYTTVVLTTIYSAYFVGVIASGGNDTSPGLATLLWTLAIGASNFIVLLAGPVVGALADYRARKKRFLLVASAVCILGTALLALAGPGEVTLAMALVILSATAFSFGENLIAAFLPEIASEERAGRISGYGWGLGYFGGLLTLGLCLAWINYASGAGMSAAQYVPATLLITALIYACTAAPTFIWLRERATPRPLPPGYSWLHAGFSQVAHTLRRAGELPDLFRFLLCLTLFQAGVATVVVVAAIYAQEVFGFDSQQLIVLIMVVNLTAAAGALGFGHLQDRFGSIPTLSAALLVWVAAILAALVASEPAHLWLSGNLIGLAMGATQAGGRALIANLTPAERNAEIFGLWGFANRAAAIVGPLSYGLINHLWGDNHRLALLCTLAFFVAGLLLLLTVNERRGEAAARATG</sequence>
<gene>
    <name evidence="9" type="ORF">E4634_10355</name>
</gene>
<feature type="transmembrane region" description="Helical" evidence="7">
    <location>
        <begin position="347"/>
        <end position="367"/>
    </location>
</feature>
<evidence type="ECO:0000256" key="5">
    <source>
        <dbReference type="ARBA" id="ARBA00023136"/>
    </source>
</evidence>
<feature type="transmembrane region" description="Helical" evidence="7">
    <location>
        <begin position="407"/>
        <end position="433"/>
    </location>
</feature>
<keyword evidence="4 7" id="KW-1133">Transmembrane helix</keyword>
<feature type="region of interest" description="Disordered" evidence="6">
    <location>
        <begin position="17"/>
        <end position="40"/>
    </location>
</feature>
<dbReference type="InterPro" id="IPR024671">
    <property type="entry name" value="Atg22-like"/>
</dbReference>
<dbReference type="InterPro" id="IPR036259">
    <property type="entry name" value="MFS_trans_sf"/>
</dbReference>
<dbReference type="EMBL" id="SRLE01000007">
    <property type="protein sequence ID" value="TGD73427.1"/>
    <property type="molecule type" value="Genomic_DNA"/>
</dbReference>
<feature type="transmembrane region" description="Helical" evidence="7">
    <location>
        <begin position="439"/>
        <end position="458"/>
    </location>
</feature>
<dbReference type="PROSITE" id="PS50850">
    <property type="entry name" value="MFS"/>
    <property type="match status" value="1"/>
</dbReference>
<evidence type="ECO:0000256" key="6">
    <source>
        <dbReference type="SAM" id="MobiDB-lite"/>
    </source>
</evidence>
<evidence type="ECO:0000259" key="8">
    <source>
        <dbReference type="PROSITE" id="PS50850"/>
    </source>
</evidence>
<dbReference type="GO" id="GO:0012505">
    <property type="term" value="C:endomembrane system"/>
    <property type="evidence" value="ECO:0007669"/>
    <property type="project" value="UniProtKB-SubCell"/>
</dbReference>
<keyword evidence="3 7" id="KW-0812">Transmembrane</keyword>
<evidence type="ECO:0000256" key="3">
    <source>
        <dbReference type="ARBA" id="ARBA00022692"/>
    </source>
</evidence>
<evidence type="ECO:0000313" key="9">
    <source>
        <dbReference type="EMBL" id="TGD73427.1"/>
    </source>
</evidence>
<feature type="domain" description="Major facilitator superfamily (MFS) profile" evidence="8">
    <location>
        <begin position="282"/>
        <end position="471"/>
    </location>
</feature>
<organism evidence="9 10">
    <name type="scientific">Mangrovimicrobium sediminis</name>
    <dbReference type="NCBI Taxonomy" id="2562682"/>
    <lineage>
        <taxon>Bacteria</taxon>
        <taxon>Pseudomonadati</taxon>
        <taxon>Pseudomonadota</taxon>
        <taxon>Gammaproteobacteria</taxon>
        <taxon>Cellvibrionales</taxon>
        <taxon>Halieaceae</taxon>
        <taxon>Mangrovimicrobium</taxon>
    </lineage>
</organism>
<dbReference type="Proteomes" id="UP000298050">
    <property type="component" value="Unassembled WGS sequence"/>
</dbReference>
<feature type="transmembrane region" description="Helical" evidence="7">
    <location>
        <begin position="153"/>
        <end position="176"/>
    </location>
</feature>
<protein>
    <submittedName>
        <fullName evidence="9">MFS transporter</fullName>
    </submittedName>
</protein>
<accession>A0A4Z0M1W6</accession>
<feature type="transmembrane region" description="Helical" evidence="7">
    <location>
        <begin position="373"/>
        <end position="395"/>
    </location>
</feature>
<comment type="subcellular location">
    <subcellularLocation>
        <location evidence="1">Endomembrane system</location>
        <topology evidence="1">Multi-pass membrane protein</topology>
    </subcellularLocation>
</comment>
<dbReference type="GO" id="GO:0022857">
    <property type="term" value="F:transmembrane transporter activity"/>
    <property type="evidence" value="ECO:0007669"/>
    <property type="project" value="InterPro"/>
</dbReference>
<dbReference type="PANTHER" id="PTHR23519:SF1">
    <property type="entry name" value="AUTOPHAGY-RELATED PROTEIN 22"/>
    <property type="match status" value="1"/>
</dbReference>
<dbReference type="SUPFAM" id="SSF103473">
    <property type="entry name" value="MFS general substrate transporter"/>
    <property type="match status" value="1"/>
</dbReference>
<keyword evidence="10" id="KW-1185">Reference proteome</keyword>
<dbReference type="Pfam" id="PF11700">
    <property type="entry name" value="ATG22"/>
    <property type="match status" value="1"/>
</dbReference>
<dbReference type="PANTHER" id="PTHR23519">
    <property type="entry name" value="AUTOPHAGY-RELATED PROTEIN 22"/>
    <property type="match status" value="1"/>
</dbReference>
<feature type="transmembrane region" description="Helical" evidence="7">
    <location>
        <begin position="128"/>
        <end position="147"/>
    </location>
</feature>
<evidence type="ECO:0000256" key="2">
    <source>
        <dbReference type="ARBA" id="ARBA00022448"/>
    </source>
</evidence>
<dbReference type="Gene3D" id="1.20.1250.20">
    <property type="entry name" value="MFS general substrate transporter like domains"/>
    <property type="match status" value="2"/>
</dbReference>
<evidence type="ECO:0000313" key="10">
    <source>
        <dbReference type="Proteomes" id="UP000298050"/>
    </source>
</evidence>
<dbReference type="AlphaFoldDB" id="A0A4Z0M1W6"/>
<feature type="transmembrane region" description="Helical" evidence="7">
    <location>
        <begin position="188"/>
        <end position="211"/>
    </location>
</feature>
<evidence type="ECO:0000256" key="7">
    <source>
        <dbReference type="SAM" id="Phobius"/>
    </source>
</evidence>
<reference evidence="9 10" key="1">
    <citation type="submission" date="2019-04" db="EMBL/GenBank/DDBJ databases">
        <title>Taxonomy of novel Haliea sp. from mangrove soil of West Coast of India.</title>
        <authorList>
            <person name="Verma A."/>
            <person name="Kumar P."/>
            <person name="Krishnamurthi S."/>
        </authorList>
    </citation>
    <scope>NUCLEOTIDE SEQUENCE [LARGE SCALE GENOMIC DNA]</scope>
    <source>
        <strain evidence="9 10">SAOS-164</strain>
    </source>
</reference>
<proteinExistence type="predicted"/>
<feature type="transmembrane region" description="Helical" evidence="7">
    <location>
        <begin position="223"/>
        <end position="247"/>
    </location>
</feature>
<feature type="transmembrane region" description="Helical" evidence="7">
    <location>
        <begin position="319"/>
        <end position="340"/>
    </location>
</feature>
<evidence type="ECO:0000256" key="1">
    <source>
        <dbReference type="ARBA" id="ARBA00004127"/>
    </source>
</evidence>
<feature type="transmembrane region" description="Helical" evidence="7">
    <location>
        <begin position="95"/>
        <end position="116"/>
    </location>
</feature>
<feature type="transmembrane region" description="Helical" evidence="7">
    <location>
        <begin position="283"/>
        <end position="307"/>
    </location>
</feature>
<dbReference type="OrthoDB" id="9768783at2"/>
<feature type="transmembrane region" description="Helical" evidence="7">
    <location>
        <begin position="64"/>
        <end position="83"/>
    </location>
</feature>
<name>A0A4Z0M1W6_9GAMM</name>
<dbReference type="InterPro" id="IPR050495">
    <property type="entry name" value="ATG22/LtaA_families"/>
</dbReference>
<keyword evidence="2" id="KW-0813">Transport</keyword>
<keyword evidence="5 7" id="KW-0472">Membrane</keyword>